<name>A0A1W4XTA6_AGRPL</name>
<evidence type="ECO:0000313" key="2">
    <source>
        <dbReference type="Proteomes" id="UP000192223"/>
    </source>
</evidence>
<dbReference type="KEGG" id="apln:108744413"/>
<protein>
    <submittedName>
        <fullName evidence="3">Coiled-coil domain-containing protein 191 isoform X3</fullName>
    </submittedName>
</protein>
<dbReference type="AlphaFoldDB" id="A0A1W4XTA6"/>
<proteinExistence type="predicted"/>
<keyword evidence="1" id="KW-1133">Transmembrane helix</keyword>
<keyword evidence="1" id="KW-0472">Membrane</keyword>
<organism evidence="2 3">
    <name type="scientific">Agrilus planipennis</name>
    <name type="common">Emerald ash borer</name>
    <name type="synonym">Agrilus marcopoli</name>
    <dbReference type="NCBI Taxonomy" id="224129"/>
    <lineage>
        <taxon>Eukaryota</taxon>
        <taxon>Metazoa</taxon>
        <taxon>Ecdysozoa</taxon>
        <taxon>Arthropoda</taxon>
        <taxon>Hexapoda</taxon>
        <taxon>Insecta</taxon>
        <taxon>Pterygota</taxon>
        <taxon>Neoptera</taxon>
        <taxon>Endopterygota</taxon>
        <taxon>Coleoptera</taxon>
        <taxon>Polyphaga</taxon>
        <taxon>Elateriformia</taxon>
        <taxon>Buprestoidea</taxon>
        <taxon>Buprestidae</taxon>
        <taxon>Agrilinae</taxon>
        <taxon>Agrilus</taxon>
    </lineage>
</organism>
<evidence type="ECO:0000256" key="1">
    <source>
        <dbReference type="SAM" id="Phobius"/>
    </source>
</evidence>
<sequence>MLSFDKINLFKKYNIPLDLMSPNENSIYRLSIQNMQVAEDYYDYKLQAKAFKILLDYSCKMYVTNVTNLQKAQRHYRRRMLVHYFYLWITLPAVLHLERAKEEKKRKWREKVWEIVPDYKVPSD</sequence>
<feature type="transmembrane region" description="Helical" evidence="1">
    <location>
        <begin position="81"/>
        <end position="97"/>
    </location>
</feature>
<evidence type="ECO:0000313" key="3">
    <source>
        <dbReference type="RefSeq" id="XP_018335660.1"/>
    </source>
</evidence>
<dbReference type="OrthoDB" id="6256972at2759"/>
<gene>
    <name evidence="3" type="primary">LOC108744413</name>
</gene>
<dbReference type="RefSeq" id="XP_018335660.1">
    <property type="nucleotide sequence ID" value="XM_018480158.2"/>
</dbReference>
<dbReference type="GeneID" id="108744413"/>
<keyword evidence="1" id="KW-0812">Transmembrane</keyword>
<keyword evidence="2" id="KW-1185">Reference proteome</keyword>
<accession>A0A1W4XTA6</accession>
<reference evidence="3" key="1">
    <citation type="submission" date="2025-08" db="UniProtKB">
        <authorList>
            <consortium name="RefSeq"/>
        </authorList>
    </citation>
    <scope>IDENTIFICATION</scope>
    <source>
        <tissue evidence="3">Entire body</tissue>
    </source>
</reference>
<dbReference type="Proteomes" id="UP000192223">
    <property type="component" value="Unplaced"/>
</dbReference>